<dbReference type="PANTHER" id="PTHR14456">
    <property type="entry name" value="INOSITOL POLYPHOSPHATE KINASE 1"/>
    <property type="match status" value="1"/>
</dbReference>
<dbReference type="OrthoDB" id="272370at2759"/>
<comment type="function">
    <text evidence="9">Phosphorylates Ins(1,3,4,5,6)P5 at position 2 to form Ins(1,2,3,4,5,6)P6 (InsP6 or phytate).</text>
</comment>
<protein>
    <recommendedName>
        <fullName evidence="4 9">Inositol-pentakisphosphate 2-kinase</fullName>
        <ecNumber evidence="3 9">2.7.1.158</ecNumber>
    </recommendedName>
</protein>
<evidence type="ECO:0000256" key="10">
    <source>
        <dbReference type="SAM" id="MobiDB-lite"/>
    </source>
</evidence>
<organism evidence="11 12">
    <name type="scientific">Aaosphaeria arxii CBS 175.79</name>
    <dbReference type="NCBI Taxonomy" id="1450172"/>
    <lineage>
        <taxon>Eukaryota</taxon>
        <taxon>Fungi</taxon>
        <taxon>Dikarya</taxon>
        <taxon>Ascomycota</taxon>
        <taxon>Pezizomycotina</taxon>
        <taxon>Dothideomycetes</taxon>
        <taxon>Pleosporomycetidae</taxon>
        <taxon>Pleosporales</taxon>
        <taxon>Pleosporales incertae sedis</taxon>
        <taxon>Aaosphaeria</taxon>
    </lineage>
</organism>
<evidence type="ECO:0000256" key="8">
    <source>
        <dbReference type="ARBA" id="ARBA00022840"/>
    </source>
</evidence>
<keyword evidence="12" id="KW-1185">Reference proteome</keyword>
<evidence type="ECO:0000256" key="1">
    <source>
        <dbReference type="ARBA" id="ARBA00003979"/>
    </source>
</evidence>
<comment type="catalytic activity">
    <reaction evidence="9">
        <text>1D-myo-inositol 1,3,4,5,6-pentakisphosphate + ATP = 1D-myo-inositol hexakisphosphate + ADP + H(+)</text>
        <dbReference type="Rhea" id="RHEA:20313"/>
        <dbReference type="ChEBI" id="CHEBI:15378"/>
        <dbReference type="ChEBI" id="CHEBI:30616"/>
        <dbReference type="ChEBI" id="CHEBI:57733"/>
        <dbReference type="ChEBI" id="CHEBI:58130"/>
        <dbReference type="ChEBI" id="CHEBI:456216"/>
        <dbReference type="EC" id="2.7.1.158"/>
    </reaction>
</comment>
<keyword evidence="5 9" id="KW-0808">Transferase</keyword>
<evidence type="ECO:0000313" key="11">
    <source>
        <dbReference type="EMBL" id="KAF2014620.1"/>
    </source>
</evidence>
<reference evidence="11" key="1">
    <citation type="journal article" date="2020" name="Stud. Mycol.">
        <title>101 Dothideomycetes genomes: a test case for predicting lifestyles and emergence of pathogens.</title>
        <authorList>
            <person name="Haridas S."/>
            <person name="Albert R."/>
            <person name="Binder M."/>
            <person name="Bloem J."/>
            <person name="Labutti K."/>
            <person name="Salamov A."/>
            <person name="Andreopoulos B."/>
            <person name="Baker S."/>
            <person name="Barry K."/>
            <person name="Bills G."/>
            <person name="Bluhm B."/>
            <person name="Cannon C."/>
            <person name="Castanera R."/>
            <person name="Culley D."/>
            <person name="Daum C."/>
            <person name="Ezra D."/>
            <person name="Gonzalez J."/>
            <person name="Henrissat B."/>
            <person name="Kuo A."/>
            <person name="Liang C."/>
            <person name="Lipzen A."/>
            <person name="Lutzoni F."/>
            <person name="Magnuson J."/>
            <person name="Mondo S."/>
            <person name="Nolan M."/>
            <person name="Ohm R."/>
            <person name="Pangilinan J."/>
            <person name="Park H.-J."/>
            <person name="Ramirez L."/>
            <person name="Alfaro M."/>
            <person name="Sun H."/>
            <person name="Tritt A."/>
            <person name="Yoshinaga Y."/>
            <person name="Zwiers L.-H."/>
            <person name="Turgeon B."/>
            <person name="Goodwin S."/>
            <person name="Spatafora J."/>
            <person name="Crous P."/>
            <person name="Grigoriev I."/>
        </authorList>
    </citation>
    <scope>NUCLEOTIDE SEQUENCE</scope>
    <source>
        <strain evidence="11">CBS 175.79</strain>
    </source>
</reference>
<evidence type="ECO:0000313" key="12">
    <source>
        <dbReference type="Proteomes" id="UP000799778"/>
    </source>
</evidence>
<gene>
    <name evidence="11" type="ORF">BU24DRAFT_217745</name>
</gene>
<evidence type="ECO:0000256" key="2">
    <source>
        <dbReference type="ARBA" id="ARBA00008305"/>
    </source>
</evidence>
<feature type="compositionally biased region" description="Basic and acidic residues" evidence="10">
    <location>
        <begin position="213"/>
        <end position="227"/>
    </location>
</feature>
<dbReference type="InterPro" id="IPR009286">
    <property type="entry name" value="Ins_P5_2-kin"/>
</dbReference>
<comment type="similarity">
    <text evidence="2">Belongs to the IPK1 type 1 family.</text>
</comment>
<name>A0A6A5XPG8_9PLEO</name>
<sequence>MSLADSPNGDVSMASETSKVPANSLTDTMPCILRKAKDHSSSTYSLHFLAEGAANVVFSIRQSSGSDTPFEFKTTKSSSNSDKKLPLGHVLRVSKGLAKTPSCPEIKKDYDEKVTELLQYAHLEDCGMPLQLTKLDSEVVAHLNQEIKSHSRRKVQILDRKETRYGLLMQDMSPVAGESITIEIKPKWLAQSPNAPEGLASYRCRTCALQAHKSKEARAKRGQNDPHGKKRKRKSKESSTEATHDRNLAAIDATYVCPLLLAQGDAHFVRPFVHRKVREAADSLSKPLDPAAESRLVEALTEYLCTGRGHTVLQALRQYQADYDATGILARPEWLDLAKDAKKRLEELEKQRSSASTSSRAKNEASEKEYEETKREAGCVERFDNNLRLAMTLRDCSIFIRANYAGAGEVKCEGKIGDLDFKSVQKIPDWSDKEEELRNGLYYRGAHSAGGGDRDYKEDCAIAIEWRKNRPRWW</sequence>
<dbReference type="GeneID" id="54279417"/>
<evidence type="ECO:0000256" key="5">
    <source>
        <dbReference type="ARBA" id="ARBA00022679"/>
    </source>
</evidence>
<dbReference type="EC" id="2.7.1.158" evidence="3 9"/>
<dbReference type="GO" id="GO:0032958">
    <property type="term" value="P:inositol phosphate biosynthetic process"/>
    <property type="evidence" value="ECO:0007669"/>
    <property type="project" value="TreeGrafter"/>
</dbReference>
<evidence type="ECO:0000256" key="3">
    <source>
        <dbReference type="ARBA" id="ARBA00012023"/>
    </source>
</evidence>
<comment type="domain">
    <text evidence="9">The EXKPK motif is conserved in inositol-pentakisphosphate 2-kinases of both family 1 and 2.</text>
</comment>
<evidence type="ECO:0000256" key="7">
    <source>
        <dbReference type="ARBA" id="ARBA00022777"/>
    </source>
</evidence>
<evidence type="ECO:0000256" key="4">
    <source>
        <dbReference type="ARBA" id="ARBA00014846"/>
    </source>
</evidence>
<feature type="region of interest" description="Disordered" evidence="10">
    <location>
        <begin position="213"/>
        <end position="245"/>
    </location>
</feature>
<feature type="region of interest" description="Disordered" evidence="10">
    <location>
        <begin position="348"/>
        <end position="371"/>
    </location>
</feature>
<dbReference type="PANTHER" id="PTHR14456:SF2">
    <property type="entry name" value="INOSITOL-PENTAKISPHOSPHATE 2-KINASE"/>
    <property type="match status" value="1"/>
</dbReference>
<dbReference type="AlphaFoldDB" id="A0A6A5XPG8"/>
<dbReference type="RefSeq" id="XP_033382959.1">
    <property type="nucleotide sequence ID" value="XM_033522020.1"/>
</dbReference>
<keyword evidence="8 9" id="KW-0067">ATP-binding</keyword>
<keyword evidence="7 9" id="KW-0418">Kinase</keyword>
<accession>A0A6A5XPG8</accession>
<keyword evidence="6 9" id="KW-0547">Nucleotide-binding</keyword>
<evidence type="ECO:0000256" key="6">
    <source>
        <dbReference type="ARBA" id="ARBA00022741"/>
    </source>
</evidence>
<dbReference type="GO" id="GO:0035299">
    <property type="term" value="F:inositol-1,3,4,5,6-pentakisphosphate 2-kinase activity"/>
    <property type="evidence" value="ECO:0007669"/>
    <property type="project" value="UniProtKB-EC"/>
</dbReference>
<dbReference type="Pfam" id="PF06090">
    <property type="entry name" value="Ins_P5_2-kin"/>
    <property type="match status" value="1"/>
</dbReference>
<dbReference type="GO" id="GO:0005524">
    <property type="term" value="F:ATP binding"/>
    <property type="evidence" value="ECO:0007669"/>
    <property type="project" value="UniProtKB-KW"/>
</dbReference>
<feature type="compositionally biased region" description="Basic and acidic residues" evidence="10">
    <location>
        <begin position="236"/>
        <end position="245"/>
    </location>
</feature>
<feature type="region of interest" description="Disordered" evidence="10">
    <location>
        <begin position="1"/>
        <end position="21"/>
    </location>
</feature>
<feature type="compositionally biased region" description="Basic and acidic residues" evidence="10">
    <location>
        <begin position="361"/>
        <end position="371"/>
    </location>
</feature>
<evidence type="ECO:0000256" key="9">
    <source>
        <dbReference type="RuleBase" id="RU364126"/>
    </source>
</evidence>
<dbReference type="GO" id="GO:0005634">
    <property type="term" value="C:nucleus"/>
    <property type="evidence" value="ECO:0007669"/>
    <property type="project" value="TreeGrafter"/>
</dbReference>
<dbReference type="Proteomes" id="UP000799778">
    <property type="component" value="Unassembled WGS sequence"/>
</dbReference>
<dbReference type="EMBL" id="ML978070">
    <property type="protein sequence ID" value="KAF2014620.1"/>
    <property type="molecule type" value="Genomic_DNA"/>
</dbReference>
<proteinExistence type="inferred from homology"/>
<comment type="function">
    <text evidence="1">Has kinase activity and phosphorylates inositol-1,3,4,5,6-pentakisphosphate (Ins(1,3,4,5,6)P5) to produce 1,2,3,4,5,6-hexakisphosphate (InsP6), also known as phytate.</text>
</comment>